<gene>
    <name evidence="2" type="ORF">LCGC14_1017280</name>
</gene>
<organism evidence="2">
    <name type="scientific">marine sediment metagenome</name>
    <dbReference type="NCBI Taxonomy" id="412755"/>
    <lineage>
        <taxon>unclassified sequences</taxon>
        <taxon>metagenomes</taxon>
        <taxon>ecological metagenomes</taxon>
    </lineage>
</organism>
<evidence type="ECO:0000256" key="1">
    <source>
        <dbReference type="SAM" id="Phobius"/>
    </source>
</evidence>
<evidence type="ECO:0000313" key="2">
    <source>
        <dbReference type="EMBL" id="KKN12349.1"/>
    </source>
</evidence>
<dbReference type="AlphaFoldDB" id="A0A0F9N336"/>
<keyword evidence="1" id="KW-0812">Transmembrane</keyword>
<keyword evidence="1" id="KW-0472">Membrane</keyword>
<protein>
    <submittedName>
        <fullName evidence="2">Uncharacterized protein</fullName>
    </submittedName>
</protein>
<dbReference type="EMBL" id="LAZR01004040">
    <property type="protein sequence ID" value="KKN12349.1"/>
    <property type="molecule type" value="Genomic_DNA"/>
</dbReference>
<accession>A0A0F9N336</accession>
<feature type="transmembrane region" description="Helical" evidence="1">
    <location>
        <begin position="7"/>
        <end position="28"/>
    </location>
</feature>
<reference evidence="2" key="1">
    <citation type="journal article" date="2015" name="Nature">
        <title>Complex archaea that bridge the gap between prokaryotes and eukaryotes.</title>
        <authorList>
            <person name="Spang A."/>
            <person name="Saw J.H."/>
            <person name="Jorgensen S.L."/>
            <person name="Zaremba-Niedzwiedzka K."/>
            <person name="Martijn J."/>
            <person name="Lind A.E."/>
            <person name="van Eijk R."/>
            <person name="Schleper C."/>
            <person name="Guy L."/>
            <person name="Ettema T.J."/>
        </authorList>
    </citation>
    <scope>NUCLEOTIDE SEQUENCE</scope>
</reference>
<keyword evidence="1" id="KW-1133">Transmembrane helix</keyword>
<comment type="caution">
    <text evidence="2">The sequence shown here is derived from an EMBL/GenBank/DDBJ whole genome shotgun (WGS) entry which is preliminary data.</text>
</comment>
<sequence>MVKYKATYFFVFLLGTFFMSMFVVQSLALNSREATLEVIIPNVSIDGKIQLRWTIGDTVPHTETVQRRVGNGFFGDINILQSTSNGINSWTDTLTESGDYAYRIKSMYREGGRNLYYYSIFREVRFTKLEEDIIPVDEDIIPVDESSELSINEPMLISGIVMVLVVMIIFFMYYMKKVRRR</sequence>
<feature type="transmembrane region" description="Helical" evidence="1">
    <location>
        <begin position="155"/>
        <end position="175"/>
    </location>
</feature>
<proteinExistence type="predicted"/>
<name>A0A0F9N336_9ZZZZ</name>